<dbReference type="PRINTS" id="PR00080">
    <property type="entry name" value="SDRFAMILY"/>
</dbReference>
<dbReference type="NCBIfam" id="NF004824">
    <property type="entry name" value="PRK06180.1"/>
    <property type="match status" value="1"/>
</dbReference>
<proteinExistence type="inferred from homology"/>
<protein>
    <submittedName>
        <fullName evidence="4">Oxidoreductase</fullName>
    </submittedName>
</protein>
<dbReference type="EMBL" id="JBHSJB010000007">
    <property type="protein sequence ID" value="MFC5054028.1"/>
    <property type="molecule type" value="Genomic_DNA"/>
</dbReference>
<dbReference type="InterPro" id="IPR002347">
    <property type="entry name" value="SDR_fam"/>
</dbReference>
<evidence type="ECO:0000313" key="5">
    <source>
        <dbReference type="Proteomes" id="UP001595833"/>
    </source>
</evidence>
<dbReference type="PANTHER" id="PTHR43976">
    <property type="entry name" value="SHORT CHAIN DEHYDROGENASE"/>
    <property type="match status" value="1"/>
</dbReference>
<evidence type="ECO:0000256" key="3">
    <source>
        <dbReference type="RuleBase" id="RU000363"/>
    </source>
</evidence>
<gene>
    <name evidence="4" type="ORF">ACFPFM_09695</name>
</gene>
<sequence>MSTNEVPHRTGAEAARVWFITGTSSGLGKAIAENALSHGDIVVATARNIESLAPLTAIAPDRVTPLRLDVTDSEQIAHAVQDAITWHGHIDVLVNNAGHGFLGAAEETPDDELRALMDVHLHGPVALTKAVLPHMRARRTGAVVQMSSMGGQVVWPGFSAYCAAKFALEGWSEGLAAEVADFGIKVLLPEPGAFRTAFAGSALRFGARIPDYEDVMDPVRKLVQEMDGTQAGDPAKAAEAIRVALDAPRTPLRLVLGNDAVDAIGTRLATVQAELTEWEAVGRGTEIEN</sequence>
<dbReference type="RefSeq" id="WP_344036903.1">
    <property type="nucleotide sequence ID" value="NZ_BAAAKE010000005.1"/>
</dbReference>
<keyword evidence="2" id="KW-0560">Oxidoreductase</keyword>
<name>A0ABV9XVM2_9PSEU</name>
<accession>A0ABV9XVM2</accession>
<dbReference type="PRINTS" id="PR00081">
    <property type="entry name" value="GDHRDH"/>
</dbReference>
<evidence type="ECO:0000313" key="4">
    <source>
        <dbReference type="EMBL" id="MFC5054028.1"/>
    </source>
</evidence>
<evidence type="ECO:0000256" key="2">
    <source>
        <dbReference type="ARBA" id="ARBA00023002"/>
    </source>
</evidence>
<dbReference type="SUPFAM" id="SSF51735">
    <property type="entry name" value="NAD(P)-binding Rossmann-fold domains"/>
    <property type="match status" value="1"/>
</dbReference>
<dbReference type="CDD" id="cd05374">
    <property type="entry name" value="17beta-HSD-like_SDR_c"/>
    <property type="match status" value="1"/>
</dbReference>
<comment type="caution">
    <text evidence="4">The sequence shown here is derived from an EMBL/GenBank/DDBJ whole genome shotgun (WGS) entry which is preliminary data.</text>
</comment>
<reference evidence="5" key="1">
    <citation type="journal article" date="2019" name="Int. J. Syst. Evol. Microbiol.">
        <title>The Global Catalogue of Microorganisms (GCM) 10K type strain sequencing project: providing services to taxonomists for standard genome sequencing and annotation.</title>
        <authorList>
            <consortium name="The Broad Institute Genomics Platform"/>
            <consortium name="The Broad Institute Genome Sequencing Center for Infectious Disease"/>
            <person name="Wu L."/>
            <person name="Ma J."/>
        </authorList>
    </citation>
    <scope>NUCLEOTIDE SEQUENCE [LARGE SCALE GENOMIC DNA]</scope>
    <source>
        <strain evidence="5">KCTC 12848</strain>
    </source>
</reference>
<dbReference type="InterPro" id="IPR036291">
    <property type="entry name" value="NAD(P)-bd_dom_sf"/>
</dbReference>
<evidence type="ECO:0000256" key="1">
    <source>
        <dbReference type="ARBA" id="ARBA00006484"/>
    </source>
</evidence>
<dbReference type="Gene3D" id="3.40.50.720">
    <property type="entry name" value="NAD(P)-binding Rossmann-like Domain"/>
    <property type="match status" value="1"/>
</dbReference>
<dbReference type="PROSITE" id="PS00061">
    <property type="entry name" value="ADH_SHORT"/>
    <property type="match status" value="1"/>
</dbReference>
<dbReference type="InterPro" id="IPR051911">
    <property type="entry name" value="SDR_oxidoreductase"/>
</dbReference>
<dbReference type="Proteomes" id="UP001595833">
    <property type="component" value="Unassembled WGS sequence"/>
</dbReference>
<comment type="similarity">
    <text evidence="1 3">Belongs to the short-chain dehydrogenases/reductases (SDR) family.</text>
</comment>
<dbReference type="Pfam" id="PF00106">
    <property type="entry name" value="adh_short"/>
    <property type="match status" value="1"/>
</dbReference>
<dbReference type="InterPro" id="IPR020904">
    <property type="entry name" value="Sc_DH/Rdtase_CS"/>
</dbReference>
<organism evidence="4 5">
    <name type="scientific">Saccharothrix xinjiangensis</name>
    <dbReference type="NCBI Taxonomy" id="204798"/>
    <lineage>
        <taxon>Bacteria</taxon>
        <taxon>Bacillati</taxon>
        <taxon>Actinomycetota</taxon>
        <taxon>Actinomycetes</taxon>
        <taxon>Pseudonocardiales</taxon>
        <taxon>Pseudonocardiaceae</taxon>
        <taxon>Saccharothrix</taxon>
    </lineage>
</organism>
<keyword evidence="5" id="KW-1185">Reference proteome</keyword>
<dbReference type="PANTHER" id="PTHR43976:SF16">
    <property type="entry name" value="SHORT-CHAIN DEHYDROGENASE_REDUCTASE FAMILY PROTEIN"/>
    <property type="match status" value="1"/>
</dbReference>